<dbReference type="Proteomes" id="UP000664144">
    <property type="component" value="Unassembled WGS sequence"/>
</dbReference>
<dbReference type="InterPro" id="IPR026444">
    <property type="entry name" value="Secre_tail"/>
</dbReference>
<evidence type="ECO:0000259" key="1">
    <source>
        <dbReference type="Pfam" id="PF18962"/>
    </source>
</evidence>
<sequence length="444" mass="47786">MKHYLFLFALVCFAFGVNVPPIYGQSPWVAPQNGPNFVWGGNYFNTIISSPQPNMLAGRVYFFASRAGSNCNAFVTTDNGITWQQQVIASTVRVLPGFSEVGTYAVDMFMLDGQHMWLLSRDAATNAQSLLRTTTGLAGLVALPNPPPASFSHIHFFNPNVGLALANAPLRIFRTVDGGSTWNLLPNVTLTGSLALYPFTTFQGASNTVWIFTDNAMLRTTDAGLTWTTATIPNGFQTVAFENTLQGLGYTDASVRELFRTTDGGLTWTRVPNGSQPTSTSITAMPNQPGTYLRVGYTGIFALTRDGGNTWQTMSTDGSNFYMVAASSPSHIWAGSYEWGSSSRPGPPLLRYVGTALATKKSATPALSILVYPNPSTGLVQLAGPLTGKETARVYDVAGQLCQQGFVSDAQRTLDLSAQAPGLYLLKLTAPDGTIRTQRLSKLP</sequence>
<dbReference type="Pfam" id="PF18962">
    <property type="entry name" value="Por_Secre_tail"/>
    <property type="match status" value="1"/>
</dbReference>
<organism evidence="2 3">
    <name type="scientific">Hymenobacter telluris</name>
    <dbReference type="NCBI Taxonomy" id="2816474"/>
    <lineage>
        <taxon>Bacteria</taxon>
        <taxon>Pseudomonadati</taxon>
        <taxon>Bacteroidota</taxon>
        <taxon>Cytophagia</taxon>
        <taxon>Cytophagales</taxon>
        <taxon>Hymenobacteraceae</taxon>
        <taxon>Hymenobacter</taxon>
    </lineage>
</organism>
<feature type="domain" description="Secretion system C-terminal sorting" evidence="1">
    <location>
        <begin position="371"/>
        <end position="434"/>
    </location>
</feature>
<dbReference type="AlphaFoldDB" id="A0A939JDA8"/>
<dbReference type="CDD" id="cd15482">
    <property type="entry name" value="Sialidase_non-viral"/>
    <property type="match status" value="1"/>
</dbReference>
<dbReference type="Pfam" id="PF02012">
    <property type="entry name" value="BNR"/>
    <property type="match status" value="1"/>
</dbReference>
<dbReference type="InterPro" id="IPR015943">
    <property type="entry name" value="WD40/YVTN_repeat-like_dom_sf"/>
</dbReference>
<reference evidence="2" key="1">
    <citation type="submission" date="2021-03" db="EMBL/GenBank/DDBJ databases">
        <authorList>
            <person name="Kim M.K."/>
        </authorList>
    </citation>
    <scope>NUCLEOTIDE SEQUENCE</scope>
    <source>
        <strain evidence="2">BT186</strain>
    </source>
</reference>
<gene>
    <name evidence="2" type="ORF">J0X19_09375</name>
</gene>
<protein>
    <submittedName>
        <fullName evidence="2">T9SS type A sorting domain-containing protein</fullName>
    </submittedName>
</protein>
<dbReference type="SUPFAM" id="SSF110296">
    <property type="entry name" value="Oligoxyloglucan reducing end-specific cellobiohydrolase"/>
    <property type="match status" value="1"/>
</dbReference>
<dbReference type="InterPro" id="IPR002860">
    <property type="entry name" value="BNR_rpt"/>
</dbReference>
<dbReference type="Gene3D" id="2.130.10.10">
    <property type="entry name" value="YVTN repeat-like/Quinoprotein amine dehydrogenase"/>
    <property type="match status" value="1"/>
</dbReference>
<keyword evidence="3" id="KW-1185">Reference proteome</keyword>
<comment type="caution">
    <text evidence="2">The sequence shown here is derived from an EMBL/GenBank/DDBJ whole genome shotgun (WGS) entry which is preliminary data.</text>
</comment>
<dbReference type="NCBIfam" id="TIGR04183">
    <property type="entry name" value="Por_Secre_tail"/>
    <property type="match status" value="1"/>
</dbReference>
<proteinExistence type="predicted"/>
<dbReference type="RefSeq" id="WP_206984072.1">
    <property type="nucleotide sequence ID" value="NZ_JAFLQZ010000004.1"/>
</dbReference>
<accession>A0A939JDA8</accession>
<dbReference type="EMBL" id="JAFLQZ010000004">
    <property type="protein sequence ID" value="MBO0358152.1"/>
    <property type="molecule type" value="Genomic_DNA"/>
</dbReference>
<evidence type="ECO:0000313" key="2">
    <source>
        <dbReference type="EMBL" id="MBO0358152.1"/>
    </source>
</evidence>
<evidence type="ECO:0000313" key="3">
    <source>
        <dbReference type="Proteomes" id="UP000664144"/>
    </source>
</evidence>
<name>A0A939JDA8_9BACT</name>